<comment type="caution">
    <text evidence="1">The sequence shown here is derived from an EMBL/GenBank/DDBJ whole genome shotgun (WGS) entry which is preliminary data.</text>
</comment>
<dbReference type="Gene3D" id="1.10.260.160">
    <property type="match status" value="1"/>
</dbReference>
<sequence length="400" mass="44303">MIYQFRSLLRRRAGFLGLWALLFLGACDRSGGPSEPQNQVLVASSQLTELTQQQLGQQVSALSPLLVAFMRNGVKVHRLTYKTKNTNGEEITASGAIILPVTTQPVAMVSVQHGTLRNEADAPSYFKQGTEAYLAGAVFGGLGYIIVYPDYIGYGESKALPHPYEHRASLASASLDMLRAAKEFLRNQTEVKWDERLYLTGYSEGGFATLSLQKEIEENHASEFNLRASSCGSGAYDKTAFMKHLINNETVGVPGYNSLYLWVTLTYNRIYGLNRPASAYFKEPYATQIQQQGIDANINVSLNTIFTDAFKQGINDGTDKAFLDAVADNNVYDWQPRTPTRLYHGDADRLVLFFNSQNAFNAMKARGATNVTLFPLAGRTHDTAINDFLLGTFEFFTSTP</sequence>
<dbReference type="EMBL" id="JACHGF010000005">
    <property type="protein sequence ID" value="MBB5285411.1"/>
    <property type="molecule type" value="Genomic_DNA"/>
</dbReference>
<dbReference type="Proteomes" id="UP000557307">
    <property type="component" value="Unassembled WGS sequence"/>
</dbReference>
<evidence type="ECO:0000313" key="2">
    <source>
        <dbReference type="Proteomes" id="UP000557307"/>
    </source>
</evidence>
<dbReference type="PIRSF" id="PIRSF029171">
    <property type="entry name" value="Esterase_LipA"/>
    <property type="match status" value="1"/>
</dbReference>
<keyword evidence="2" id="KW-1185">Reference proteome</keyword>
<accession>A0A840TNW4</accession>
<reference evidence="1 2" key="1">
    <citation type="submission" date="2020-08" db="EMBL/GenBank/DDBJ databases">
        <title>Genomic Encyclopedia of Type Strains, Phase IV (KMG-IV): sequencing the most valuable type-strain genomes for metagenomic binning, comparative biology and taxonomic classification.</title>
        <authorList>
            <person name="Goeker M."/>
        </authorList>
    </citation>
    <scope>NUCLEOTIDE SEQUENCE [LARGE SCALE GENOMIC DNA]</scope>
    <source>
        <strain evidence="1 2">DSM 105074</strain>
    </source>
</reference>
<dbReference type="GO" id="GO:0004806">
    <property type="term" value="F:triacylglycerol lipase activity"/>
    <property type="evidence" value="ECO:0007669"/>
    <property type="project" value="InterPro"/>
</dbReference>
<dbReference type="GO" id="GO:0016042">
    <property type="term" value="P:lipid catabolic process"/>
    <property type="evidence" value="ECO:0007669"/>
    <property type="project" value="InterPro"/>
</dbReference>
<dbReference type="InterPro" id="IPR029058">
    <property type="entry name" value="AB_hydrolase_fold"/>
</dbReference>
<evidence type="ECO:0000313" key="1">
    <source>
        <dbReference type="EMBL" id="MBB5285411.1"/>
    </source>
</evidence>
<dbReference type="SUPFAM" id="SSF53474">
    <property type="entry name" value="alpha/beta-Hydrolases"/>
    <property type="match status" value="1"/>
</dbReference>
<name>A0A840TNW4_9BACT</name>
<dbReference type="Gene3D" id="3.40.50.1820">
    <property type="entry name" value="alpha/beta hydrolase"/>
    <property type="match status" value="1"/>
</dbReference>
<dbReference type="AlphaFoldDB" id="A0A840TNW4"/>
<gene>
    <name evidence="1" type="ORF">HNQ92_003568</name>
</gene>
<organism evidence="1 2">
    <name type="scientific">Rhabdobacter roseus</name>
    <dbReference type="NCBI Taxonomy" id="1655419"/>
    <lineage>
        <taxon>Bacteria</taxon>
        <taxon>Pseudomonadati</taxon>
        <taxon>Bacteroidota</taxon>
        <taxon>Cytophagia</taxon>
        <taxon>Cytophagales</taxon>
        <taxon>Cytophagaceae</taxon>
        <taxon>Rhabdobacter</taxon>
    </lineage>
</organism>
<dbReference type="PROSITE" id="PS51257">
    <property type="entry name" value="PROKAR_LIPOPROTEIN"/>
    <property type="match status" value="1"/>
</dbReference>
<dbReference type="Pfam" id="PF03583">
    <property type="entry name" value="LIP"/>
    <property type="match status" value="1"/>
</dbReference>
<dbReference type="PANTHER" id="PTHR34853:SF1">
    <property type="entry name" value="LIPASE 5"/>
    <property type="match status" value="1"/>
</dbReference>
<protein>
    <submittedName>
        <fullName evidence="1">Pimeloyl-ACP methyl ester carboxylesterase</fullName>
    </submittedName>
</protein>
<proteinExistence type="predicted"/>
<dbReference type="InterPro" id="IPR005152">
    <property type="entry name" value="Lipase_secreted"/>
</dbReference>
<dbReference type="PANTHER" id="PTHR34853">
    <property type="match status" value="1"/>
</dbReference>
<dbReference type="RefSeq" id="WP_184175518.1">
    <property type="nucleotide sequence ID" value="NZ_JACHGF010000005.1"/>
</dbReference>